<dbReference type="EC" id="3.1.3.15" evidence="3 8"/>
<dbReference type="Gene3D" id="3.20.20.140">
    <property type="entry name" value="Metal-dependent hydrolases"/>
    <property type="match status" value="1"/>
</dbReference>
<dbReference type="PANTHER" id="PTHR21039">
    <property type="entry name" value="HISTIDINOL PHOSPHATASE-RELATED"/>
    <property type="match status" value="1"/>
</dbReference>
<evidence type="ECO:0000256" key="1">
    <source>
        <dbReference type="ARBA" id="ARBA00004970"/>
    </source>
</evidence>
<sequence length="258" mass="29894">MTYYDQHMHTHFSPDSSETFEAYLALTDGIIVTTEHLDFKDAYNGGQDTILDYQSYSEKIAHLNDSYKDRIRRGIEVGYTRQSASDIQAYLKDKAFDVVLLSVHQNGQFDFLMAEVEKLNPTDVMKEYFELCLEAVQQFDGANVFAHFDYGLRRLDVSVDDLIAFKPILKELLSTLVVKEMALELNTRSMYDYGNIDLYRYMIQLYLSVGGRRFSLGSDAHSTAKYRYHFDDAIQLLKEMDVHEVVQFKQQQAYVVAI</sequence>
<comment type="similarity">
    <text evidence="2 8">Belongs to the PHP hydrolase family. HisK subfamily.</text>
</comment>
<evidence type="ECO:0000256" key="3">
    <source>
        <dbReference type="ARBA" id="ARBA00013085"/>
    </source>
</evidence>
<evidence type="ECO:0000313" key="10">
    <source>
        <dbReference type="EMBL" id="HJA89622.1"/>
    </source>
</evidence>
<evidence type="ECO:0000256" key="6">
    <source>
        <dbReference type="ARBA" id="ARBA00023102"/>
    </source>
</evidence>
<accession>A0A9D2KVS1</accession>
<proteinExistence type="inferred from homology"/>
<dbReference type="InterPro" id="IPR016195">
    <property type="entry name" value="Pol/histidinol_Pase-like"/>
</dbReference>
<dbReference type="PANTHER" id="PTHR21039:SF0">
    <property type="entry name" value="HISTIDINOL-PHOSPHATASE"/>
    <property type="match status" value="1"/>
</dbReference>
<dbReference type="Pfam" id="PF02811">
    <property type="entry name" value="PHP"/>
    <property type="match status" value="1"/>
</dbReference>
<dbReference type="Proteomes" id="UP000886856">
    <property type="component" value="Unassembled WGS sequence"/>
</dbReference>
<dbReference type="GO" id="GO:0005737">
    <property type="term" value="C:cytoplasm"/>
    <property type="evidence" value="ECO:0007669"/>
    <property type="project" value="TreeGrafter"/>
</dbReference>
<keyword evidence="4 8" id="KW-0028">Amino-acid biosynthesis</keyword>
<dbReference type="NCBIfam" id="TIGR01856">
    <property type="entry name" value="hisJ_fam"/>
    <property type="match status" value="1"/>
</dbReference>
<keyword evidence="5 8" id="KW-0378">Hydrolase</keyword>
<dbReference type="GO" id="GO:0000105">
    <property type="term" value="P:L-histidine biosynthetic process"/>
    <property type="evidence" value="ECO:0007669"/>
    <property type="project" value="UniProtKB-UniRule"/>
</dbReference>
<gene>
    <name evidence="10" type="ORF">H9948_02415</name>
</gene>
<dbReference type="SUPFAM" id="SSF89550">
    <property type="entry name" value="PHP domain-like"/>
    <property type="match status" value="1"/>
</dbReference>
<comment type="catalytic activity">
    <reaction evidence="7 8">
        <text>L-histidinol phosphate + H2O = L-histidinol + phosphate</text>
        <dbReference type="Rhea" id="RHEA:14465"/>
        <dbReference type="ChEBI" id="CHEBI:15377"/>
        <dbReference type="ChEBI" id="CHEBI:43474"/>
        <dbReference type="ChEBI" id="CHEBI:57699"/>
        <dbReference type="ChEBI" id="CHEBI:57980"/>
        <dbReference type="EC" id="3.1.3.15"/>
    </reaction>
</comment>
<dbReference type="InterPro" id="IPR004013">
    <property type="entry name" value="PHP_dom"/>
</dbReference>
<evidence type="ECO:0000313" key="11">
    <source>
        <dbReference type="Proteomes" id="UP000886856"/>
    </source>
</evidence>
<reference evidence="10" key="1">
    <citation type="journal article" date="2021" name="PeerJ">
        <title>Extensive microbial diversity within the chicken gut microbiome revealed by metagenomics and culture.</title>
        <authorList>
            <person name="Gilroy R."/>
            <person name="Ravi A."/>
            <person name="Getino M."/>
            <person name="Pursley I."/>
            <person name="Horton D.L."/>
            <person name="Alikhan N.F."/>
            <person name="Baker D."/>
            <person name="Gharbi K."/>
            <person name="Hall N."/>
            <person name="Watson M."/>
            <person name="Adriaenssens E.M."/>
            <person name="Foster-Nyarko E."/>
            <person name="Jarju S."/>
            <person name="Secka A."/>
            <person name="Antonio M."/>
            <person name="Oren A."/>
            <person name="Chaudhuri R.R."/>
            <person name="La Ragione R."/>
            <person name="Hildebrand F."/>
            <person name="Pallen M.J."/>
        </authorList>
    </citation>
    <scope>NUCLEOTIDE SEQUENCE</scope>
    <source>
        <strain evidence="10">CHK171-505</strain>
    </source>
</reference>
<organism evidence="10 11">
    <name type="scientific">Candidatus Jeotgalibaca merdavium</name>
    <dbReference type="NCBI Taxonomy" id="2838627"/>
    <lineage>
        <taxon>Bacteria</taxon>
        <taxon>Bacillati</taxon>
        <taxon>Bacillota</taxon>
        <taxon>Bacilli</taxon>
        <taxon>Lactobacillales</taxon>
        <taxon>Carnobacteriaceae</taxon>
        <taxon>Jeotgalibaca</taxon>
    </lineage>
</organism>
<comment type="pathway">
    <text evidence="1 8">Amino-acid biosynthesis; L-histidine biosynthesis; L-histidine from 5-phospho-alpha-D-ribose 1-diphosphate: step 8/9.</text>
</comment>
<dbReference type="AlphaFoldDB" id="A0A9D2KVS1"/>
<evidence type="ECO:0000256" key="8">
    <source>
        <dbReference type="RuleBase" id="RU366003"/>
    </source>
</evidence>
<dbReference type="GO" id="GO:0004401">
    <property type="term" value="F:histidinol-phosphatase activity"/>
    <property type="evidence" value="ECO:0007669"/>
    <property type="project" value="UniProtKB-UniRule"/>
</dbReference>
<dbReference type="NCBIfam" id="NF005597">
    <property type="entry name" value="PRK07329.1"/>
    <property type="match status" value="1"/>
</dbReference>
<comment type="caution">
    <text evidence="10">The sequence shown here is derived from an EMBL/GenBank/DDBJ whole genome shotgun (WGS) entry which is preliminary data.</text>
</comment>
<feature type="domain" description="PHP" evidence="9">
    <location>
        <begin position="5"/>
        <end position="187"/>
    </location>
</feature>
<dbReference type="InterPro" id="IPR010140">
    <property type="entry name" value="Histidinol_P_phosphatase_HisJ"/>
</dbReference>
<keyword evidence="6 8" id="KW-0368">Histidine biosynthesis</keyword>
<evidence type="ECO:0000256" key="2">
    <source>
        <dbReference type="ARBA" id="ARBA00009152"/>
    </source>
</evidence>
<dbReference type="EMBL" id="DWYW01000046">
    <property type="protein sequence ID" value="HJA89622.1"/>
    <property type="molecule type" value="Genomic_DNA"/>
</dbReference>
<name>A0A9D2KVS1_9LACT</name>
<reference evidence="10" key="2">
    <citation type="submission" date="2021-04" db="EMBL/GenBank/DDBJ databases">
        <authorList>
            <person name="Gilroy R."/>
        </authorList>
    </citation>
    <scope>NUCLEOTIDE SEQUENCE</scope>
    <source>
        <strain evidence="10">CHK171-505</strain>
    </source>
</reference>
<evidence type="ECO:0000256" key="5">
    <source>
        <dbReference type="ARBA" id="ARBA00022801"/>
    </source>
</evidence>
<evidence type="ECO:0000256" key="4">
    <source>
        <dbReference type="ARBA" id="ARBA00022605"/>
    </source>
</evidence>
<evidence type="ECO:0000259" key="9">
    <source>
        <dbReference type="Pfam" id="PF02811"/>
    </source>
</evidence>
<evidence type="ECO:0000256" key="7">
    <source>
        <dbReference type="ARBA" id="ARBA00049158"/>
    </source>
</evidence>
<protein>
    <recommendedName>
        <fullName evidence="3 8">Histidinol-phosphatase</fullName>
        <shortName evidence="8">HolPase</shortName>
        <ecNumber evidence="3 8">3.1.3.15</ecNumber>
    </recommendedName>
</protein>